<protein>
    <submittedName>
        <fullName evidence="1">Uncharacterized protein</fullName>
    </submittedName>
</protein>
<keyword evidence="2" id="KW-1185">Reference proteome</keyword>
<reference evidence="1 2" key="1">
    <citation type="submission" date="2019-07" db="EMBL/GenBank/DDBJ databases">
        <title>Venturia inaequalis Genome Resource.</title>
        <authorList>
            <person name="Lichtner F.J."/>
        </authorList>
    </citation>
    <scope>NUCLEOTIDE SEQUENCE [LARGE SCALE GENOMIC DNA]</scope>
    <source>
        <strain evidence="1 2">DMI_063113</strain>
    </source>
</reference>
<gene>
    <name evidence="1" type="ORF">EG327_006074</name>
</gene>
<accession>A0A8H3Z1K6</accession>
<comment type="caution">
    <text evidence="1">The sequence shown here is derived from an EMBL/GenBank/DDBJ whole genome shotgun (WGS) entry which is preliminary data.</text>
</comment>
<sequence>MPPINPHPPSSTRQQDLTAKVAVITGASQGIDRAIAIHLASRGYNILGTYSQPASKDLIIDLQHEIEGICKEENVETPIVAGLPADIFSPT</sequence>
<proteinExistence type="predicted"/>
<evidence type="ECO:0000313" key="2">
    <source>
        <dbReference type="Proteomes" id="UP000490939"/>
    </source>
</evidence>
<dbReference type="InterPro" id="IPR036291">
    <property type="entry name" value="NAD(P)-bd_dom_sf"/>
</dbReference>
<dbReference type="SUPFAM" id="SSF51735">
    <property type="entry name" value="NAD(P)-binding Rossmann-fold domains"/>
    <property type="match status" value="1"/>
</dbReference>
<dbReference type="Gene3D" id="3.40.50.720">
    <property type="entry name" value="NAD(P)-binding Rossmann-like Domain"/>
    <property type="match status" value="1"/>
</dbReference>
<organism evidence="1 2">
    <name type="scientific">Venturia inaequalis</name>
    <name type="common">Apple scab fungus</name>
    <dbReference type="NCBI Taxonomy" id="5025"/>
    <lineage>
        <taxon>Eukaryota</taxon>
        <taxon>Fungi</taxon>
        <taxon>Dikarya</taxon>
        <taxon>Ascomycota</taxon>
        <taxon>Pezizomycotina</taxon>
        <taxon>Dothideomycetes</taxon>
        <taxon>Pleosporomycetidae</taxon>
        <taxon>Venturiales</taxon>
        <taxon>Venturiaceae</taxon>
        <taxon>Venturia</taxon>
    </lineage>
</organism>
<dbReference type="EMBL" id="WNWR01000353">
    <property type="protein sequence ID" value="KAE9981864.1"/>
    <property type="molecule type" value="Genomic_DNA"/>
</dbReference>
<dbReference type="AlphaFoldDB" id="A0A8H3Z1K6"/>
<dbReference type="Proteomes" id="UP000490939">
    <property type="component" value="Unassembled WGS sequence"/>
</dbReference>
<evidence type="ECO:0000313" key="1">
    <source>
        <dbReference type="EMBL" id="KAE9981864.1"/>
    </source>
</evidence>
<name>A0A8H3Z1K6_VENIN</name>